<sequence length="163" mass="19230">MFSANRIQALNRQKNSKINMMKEEIGKNLEKCLKEEDEKLIETYTVVLSSKRTLDLALINQFMKEPISNDNYIKVLKEKVEEAKKKHNQKVQILENKKNCLIISTKKQIDHQTKLIEDLFQEHIRKENEALLLFNNEIENTVKDVMCSITKEICCQSENYKKI</sequence>
<reference evidence="2" key="1">
    <citation type="submission" date="2022-11" db="UniProtKB">
        <authorList>
            <consortium name="WormBaseParasite"/>
        </authorList>
    </citation>
    <scope>IDENTIFICATION</scope>
</reference>
<dbReference type="WBParaSite" id="scf7180000423866.g11755">
    <property type="protein sequence ID" value="scf7180000423866.g11755"/>
    <property type="gene ID" value="scf7180000423866.g11755"/>
</dbReference>
<organism evidence="1 2">
    <name type="scientific">Meloidogyne floridensis</name>
    <dbReference type="NCBI Taxonomy" id="298350"/>
    <lineage>
        <taxon>Eukaryota</taxon>
        <taxon>Metazoa</taxon>
        <taxon>Ecdysozoa</taxon>
        <taxon>Nematoda</taxon>
        <taxon>Chromadorea</taxon>
        <taxon>Rhabditida</taxon>
        <taxon>Tylenchina</taxon>
        <taxon>Tylenchomorpha</taxon>
        <taxon>Tylenchoidea</taxon>
        <taxon>Meloidogynidae</taxon>
        <taxon>Meloidogyninae</taxon>
        <taxon>Meloidogyne</taxon>
    </lineage>
</organism>
<proteinExistence type="predicted"/>
<evidence type="ECO:0000313" key="2">
    <source>
        <dbReference type="WBParaSite" id="scf7180000423866.g11755"/>
    </source>
</evidence>
<keyword evidence="1" id="KW-1185">Reference proteome</keyword>
<dbReference type="AlphaFoldDB" id="A0A915PBI4"/>
<name>A0A915PBI4_9BILA</name>
<protein>
    <submittedName>
        <fullName evidence="2">Uncharacterized protein</fullName>
    </submittedName>
</protein>
<dbReference type="Proteomes" id="UP000887560">
    <property type="component" value="Unplaced"/>
</dbReference>
<accession>A0A915PBI4</accession>
<evidence type="ECO:0000313" key="1">
    <source>
        <dbReference type="Proteomes" id="UP000887560"/>
    </source>
</evidence>